<name>A0A7S3K2I0_9STRA</name>
<reference evidence="3" key="1">
    <citation type="submission" date="2021-01" db="EMBL/GenBank/DDBJ databases">
        <authorList>
            <person name="Corre E."/>
            <person name="Pelletier E."/>
            <person name="Niang G."/>
            <person name="Scheremetjew M."/>
            <person name="Finn R."/>
            <person name="Kale V."/>
            <person name="Holt S."/>
            <person name="Cochrane G."/>
            <person name="Meng A."/>
            <person name="Brown T."/>
            <person name="Cohen L."/>
        </authorList>
    </citation>
    <scope>NUCLEOTIDE SEQUENCE</scope>
    <source>
        <strain evidence="3">CCMP1510</strain>
    </source>
</reference>
<feature type="transmembrane region" description="Helical" evidence="2">
    <location>
        <begin position="455"/>
        <end position="476"/>
    </location>
</feature>
<feature type="region of interest" description="Disordered" evidence="1">
    <location>
        <begin position="1"/>
        <end position="45"/>
    </location>
</feature>
<keyword evidence="2" id="KW-1133">Transmembrane helix</keyword>
<keyword evidence="2" id="KW-0472">Membrane</keyword>
<proteinExistence type="predicted"/>
<keyword evidence="2" id="KW-0812">Transmembrane</keyword>
<organism evidence="3">
    <name type="scientific">Aureoumbra lagunensis</name>
    <dbReference type="NCBI Taxonomy" id="44058"/>
    <lineage>
        <taxon>Eukaryota</taxon>
        <taxon>Sar</taxon>
        <taxon>Stramenopiles</taxon>
        <taxon>Ochrophyta</taxon>
        <taxon>Pelagophyceae</taxon>
        <taxon>Pelagomonadales</taxon>
        <taxon>Aureoumbra</taxon>
    </lineage>
</organism>
<evidence type="ECO:0000313" key="3">
    <source>
        <dbReference type="EMBL" id="CAE0372920.1"/>
    </source>
</evidence>
<feature type="compositionally biased region" description="Basic and acidic residues" evidence="1">
    <location>
        <begin position="25"/>
        <end position="41"/>
    </location>
</feature>
<protein>
    <submittedName>
        <fullName evidence="3">Uncharacterized protein</fullName>
    </submittedName>
</protein>
<dbReference type="EMBL" id="HBIJ01021046">
    <property type="protein sequence ID" value="CAE0372920.1"/>
    <property type="molecule type" value="Transcribed_RNA"/>
</dbReference>
<accession>A0A7S3K2I0</accession>
<evidence type="ECO:0000256" key="1">
    <source>
        <dbReference type="SAM" id="MobiDB-lite"/>
    </source>
</evidence>
<sequence>MQARGVSENDIDPQIWPMNALSSTRESERSRPSSTKEEIKKQRQLRRIHNEYRDAGVSDSLLSLWPERYDEERVNSIRLEAILDLEEMNVIGNSSSSPLHEEAHVDAREGVRNVLIKHLESFENGYVTLSEALRTTKHYINGEWRFEAGDLVEYRGLDLRWHLGYIIVSTGDALLDKQHSDHGGKLSGKSEEIGYAVVATEGFRAGFGVTAAMPRPSSKMLRALFGPTPFRLQQQLLLEAENRAVHRRSSPADFQAVCWKDWAHGRWHAWLNDTENSSFRHFHDVDVSNDGARIALYNLIMEPFAMMDEINDWELDKEKLSPYLYFACLGSGLLLSIIVLLIQVGTAATLFAFQVQKSATKSQDLEDDNRRAWARHDGFWPCRPNSDQGPHLSSIMVTLIAVYYLFKIVPDMFTAVTGVMGFGSSDPGVAKLVNLRRLISISDEDTLKMKIGFRIYLTLNTAFDCSLYILNLYLLWLTRDAVEILLNSLAIEFIQSLDESFCTSTWFDPHGRYIKASAFEMILRQFLDVHAIENQFYPKPQRSSSFFQSTNIKKNESTTDQSHPLPPPKRTTNSHFVRNQLDSQLIKLYGDDQGQKRTIKKSTFRAFFF</sequence>
<gene>
    <name evidence="3" type="ORF">ALAG00032_LOCUS13705</name>
</gene>
<dbReference type="AlphaFoldDB" id="A0A7S3K2I0"/>
<evidence type="ECO:0000256" key="2">
    <source>
        <dbReference type="SAM" id="Phobius"/>
    </source>
</evidence>
<feature type="transmembrane region" description="Helical" evidence="2">
    <location>
        <begin position="323"/>
        <end position="353"/>
    </location>
</feature>